<gene>
    <name evidence="1" type="ORF">JMJ77_002708</name>
</gene>
<evidence type="ECO:0000313" key="1">
    <source>
        <dbReference type="EMBL" id="KAG7052100.1"/>
    </source>
</evidence>
<name>A0A9P7UJS8_9PEZI</name>
<sequence length="45" mass="4949">MQRDGCCLNYNVGQRTSCIGAKSIDQQLAKSLFANLMIQSTNVRA</sequence>
<comment type="caution">
    <text evidence="1">The sequence shown here is derived from an EMBL/GenBank/DDBJ whole genome shotgun (WGS) entry which is preliminary data.</text>
</comment>
<organism evidence="1 2">
    <name type="scientific">Colletotrichum scovillei</name>
    <dbReference type="NCBI Taxonomy" id="1209932"/>
    <lineage>
        <taxon>Eukaryota</taxon>
        <taxon>Fungi</taxon>
        <taxon>Dikarya</taxon>
        <taxon>Ascomycota</taxon>
        <taxon>Pezizomycotina</taxon>
        <taxon>Sordariomycetes</taxon>
        <taxon>Hypocreomycetidae</taxon>
        <taxon>Glomerellales</taxon>
        <taxon>Glomerellaceae</taxon>
        <taxon>Colletotrichum</taxon>
        <taxon>Colletotrichum acutatum species complex</taxon>
    </lineage>
</organism>
<dbReference type="EMBL" id="JAESDN010000004">
    <property type="protein sequence ID" value="KAG7052100.1"/>
    <property type="molecule type" value="Genomic_DNA"/>
</dbReference>
<dbReference type="Proteomes" id="UP000699042">
    <property type="component" value="Unassembled WGS sequence"/>
</dbReference>
<keyword evidence="2" id="KW-1185">Reference proteome</keyword>
<dbReference type="AlphaFoldDB" id="A0A9P7UJS8"/>
<reference evidence="1" key="1">
    <citation type="submission" date="2021-05" db="EMBL/GenBank/DDBJ databases">
        <title>Comparative genomics of three Colletotrichum scovillei strains and genetic complementation revealed genes involved fungal growth and virulence on chili pepper.</title>
        <authorList>
            <person name="Hsieh D.-K."/>
            <person name="Chuang S.-C."/>
            <person name="Chen C.-Y."/>
            <person name="Chao Y.-T."/>
            <person name="Lu M.-Y.J."/>
            <person name="Lee M.-H."/>
            <person name="Shih M.-C."/>
        </authorList>
    </citation>
    <scope>NUCLEOTIDE SEQUENCE</scope>
    <source>
        <strain evidence="1">Coll-153</strain>
    </source>
</reference>
<evidence type="ECO:0000313" key="2">
    <source>
        <dbReference type="Proteomes" id="UP000699042"/>
    </source>
</evidence>
<accession>A0A9P7UJS8</accession>
<proteinExistence type="predicted"/>
<protein>
    <submittedName>
        <fullName evidence="1">Uncharacterized protein</fullName>
    </submittedName>
</protein>